<dbReference type="EMBL" id="PYWC01000076">
    <property type="protein sequence ID" value="PWW73647.1"/>
    <property type="molecule type" value="Genomic_DNA"/>
</dbReference>
<dbReference type="GO" id="GO:0003677">
    <property type="term" value="F:DNA binding"/>
    <property type="evidence" value="ECO:0007669"/>
    <property type="project" value="UniProtKB-KW"/>
</dbReference>
<dbReference type="InterPro" id="IPR004875">
    <property type="entry name" value="DDE_SF_endonuclease_dom"/>
</dbReference>
<feature type="domain" description="HTH CENPB-type" evidence="2">
    <location>
        <begin position="1"/>
        <end position="66"/>
    </location>
</feature>
<dbReference type="Proteomes" id="UP000246991">
    <property type="component" value="Unassembled WGS sequence"/>
</dbReference>
<evidence type="ECO:0000313" key="3">
    <source>
        <dbReference type="EMBL" id="PWW73647.1"/>
    </source>
</evidence>
<dbReference type="STRING" id="42249.A0A317SIS2"/>
<evidence type="ECO:0000313" key="4">
    <source>
        <dbReference type="Proteomes" id="UP000246991"/>
    </source>
</evidence>
<sequence length="214" mass="24354">MAEKALEKWSQQLDESGFLSRMDMLREMASVVARQWAGQEEDPELAMLGKNWITGFLDFYLQVVAKFGTQTDRQTVFTNNPITLRDYYTKLQRLLIFDIGTKKDSSLAFPLGEKKIICHAVRCNLPVAQDVSQEMLTVLETVSVLGFVLPPFVVYKGKCHYMGWHLETDNPKAQFAYSKNGSTNNELGVAWLSKDFESKTDTKHSRLLIHEGHG</sequence>
<dbReference type="InterPro" id="IPR006600">
    <property type="entry name" value="HTH_CenpB_DNA-bd_dom"/>
</dbReference>
<dbReference type="AlphaFoldDB" id="A0A317SIS2"/>
<proteinExistence type="predicted"/>
<keyword evidence="1" id="KW-0238">DNA-binding</keyword>
<comment type="caution">
    <text evidence="3">The sequence shown here is derived from an EMBL/GenBank/DDBJ whole genome shotgun (WGS) entry which is preliminary data.</text>
</comment>
<evidence type="ECO:0000259" key="2">
    <source>
        <dbReference type="PROSITE" id="PS51253"/>
    </source>
</evidence>
<organism evidence="3 4">
    <name type="scientific">Tuber magnatum</name>
    <name type="common">white Piedmont truffle</name>
    <dbReference type="NCBI Taxonomy" id="42249"/>
    <lineage>
        <taxon>Eukaryota</taxon>
        <taxon>Fungi</taxon>
        <taxon>Dikarya</taxon>
        <taxon>Ascomycota</taxon>
        <taxon>Pezizomycotina</taxon>
        <taxon>Pezizomycetes</taxon>
        <taxon>Pezizales</taxon>
        <taxon>Tuberaceae</taxon>
        <taxon>Tuber</taxon>
    </lineage>
</organism>
<reference evidence="3 4" key="1">
    <citation type="submission" date="2018-03" db="EMBL/GenBank/DDBJ databases">
        <title>Genomes of Pezizomycetes fungi and the evolution of truffles.</title>
        <authorList>
            <person name="Murat C."/>
            <person name="Payen T."/>
            <person name="Noel B."/>
            <person name="Kuo A."/>
            <person name="Martin F.M."/>
        </authorList>
    </citation>
    <scope>NUCLEOTIDE SEQUENCE [LARGE SCALE GENOMIC DNA]</scope>
    <source>
        <strain evidence="3">091103-1</strain>
    </source>
</reference>
<gene>
    <name evidence="3" type="ORF">C7212DRAFT_216621</name>
</gene>
<dbReference type="PROSITE" id="PS51253">
    <property type="entry name" value="HTH_CENPB"/>
    <property type="match status" value="1"/>
</dbReference>
<dbReference type="OrthoDB" id="5422709at2759"/>
<accession>A0A317SIS2</accession>
<name>A0A317SIS2_9PEZI</name>
<dbReference type="Pfam" id="PF03184">
    <property type="entry name" value="DDE_1"/>
    <property type="match status" value="1"/>
</dbReference>
<protein>
    <recommendedName>
        <fullName evidence="2">HTH CENPB-type domain-containing protein</fullName>
    </recommendedName>
</protein>
<evidence type="ECO:0000256" key="1">
    <source>
        <dbReference type="ARBA" id="ARBA00023125"/>
    </source>
</evidence>
<keyword evidence="4" id="KW-1185">Reference proteome</keyword>